<dbReference type="Proteomes" id="UP001596152">
    <property type="component" value="Unassembled WGS sequence"/>
</dbReference>
<dbReference type="Gene3D" id="3.10.450.530">
    <property type="entry name" value="Ribonuclease toxin, BrnT, of type II toxin-antitoxin system"/>
    <property type="match status" value="1"/>
</dbReference>
<reference evidence="2" key="1">
    <citation type="journal article" date="2019" name="Int. J. Syst. Evol. Microbiol.">
        <title>The Global Catalogue of Microorganisms (GCM) 10K type strain sequencing project: providing services to taxonomists for standard genome sequencing and annotation.</title>
        <authorList>
            <consortium name="The Broad Institute Genomics Platform"/>
            <consortium name="The Broad Institute Genome Sequencing Center for Infectious Disease"/>
            <person name="Wu L."/>
            <person name="Ma J."/>
        </authorList>
    </citation>
    <scope>NUCLEOTIDE SEQUENCE [LARGE SCALE GENOMIC DNA]</scope>
    <source>
        <strain evidence="2">JCM 12125</strain>
    </source>
</reference>
<sequence length="94" mass="10716">MIEFDPDKDAANIAKHGMSLQLANRIDLARAVVIPDARSDYGETRWLAYDDIEARLHVLVFTERGGLIRAISLRKANDREQRFVETKRSSRSTS</sequence>
<dbReference type="InterPro" id="IPR038573">
    <property type="entry name" value="BrnT_sf"/>
</dbReference>
<evidence type="ECO:0000313" key="2">
    <source>
        <dbReference type="Proteomes" id="UP001596152"/>
    </source>
</evidence>
<keyword evidence="2" id="KW-1185">Reference proteome</keyword>
<evidence type="ECO:0000313" key="1">
    <source>
        <dbReference type="EMBL" id="MFC5345497.1"/>
    </source>
</evidence>
<dbReference type="InterPro" id="IPR007460">
    <property type="entry name" value="BrnT_toxin"/>
</dbReference>
<comment type="caution">
    <text evidence="1">The sequence shown here is derived from an EMBL/GenBank/DDBJ whole genome shotgun (WGS) entry which is preliminary data.</text>
</comment>
<dbReference type="EMBL" id="JBHSLF010000049">
    <property type="protein sequence ID" value="MFC5345497.1"/>
    <property type="molecule type" value="Genomic_DNA"/>
</dbReference>
<name>A0ABW0FXK5_9CAUL</name>
<dbReference type="Pfam" id="PF04365">
    <property type="entry name" value="BrnT_toxin"/>
    <property type="match status" value="1"/>
</dbReference>
<protein>
    <submittedName>
        <fullName evidence="1">BrnT family toxin</fullName>
    </submittedName>
</protein>
<gene>
    <name evidence="1" type="ORF">ACFPIE_16395</name>
</gene>
<proteinExistence type="predicted"/>
<accession>A0ABW0FXK5</accession>
<organism evidence="1 2">
    <name type="scientific">Brevundimonas staleyi</name>
    <dbReference type="NCBI Taxonomy" id="74326"/>
    <lineage>
        <taxon>Bacteria</taxon>
        <taxon>Pseudomonadati</taxon>
        <taxon>Pseudomonadota</taxon>
        <taxon>Alphaproteobacteria</taxon>
        <taxon>Caulobacterales</taxon>
        <taxon>Caulobacteraceae</taxon>
        <taxon>Brevundimonas</taxon>
    </lineage>
</organism>
<dbReference type="RefSeq" id="WP_374038790.1">
    <property type="nucleotide sequence ID" value="NZ_CP169082.1"/>
</dbReference>